<reference evidence="2" key="1">
    <citation type="journal article" date="2023" name="Front. Plant Sci.">
        <title>Chromosomal-level genome assembly of Melastoma candidum provides insights into trichome evolution.</title>
        <authorList>
            <person name="Zhong Y."/>
            <person name="Wu W."/>
            <person name="Sun C."/>
            <person name="Zou P."/>
            <person name="Liu Y."/>
            <person name="Dai S."/>
            <person name="Zhou R."/>
        </authorList>
    </citation>
    <scope>NUCLEOTIDE SEQUENCE [LARGE SCALE GENOMIC DNA]</scope>
</reference>
<evidence type="ECO:0000313" key="1">
    <source>
        <dbReference type="EMBL" id="KAI4386013.1"/>
    </source>
</evidence>
<gene>
    <name evidence="1" type="ORF">MLD38_003989</name>
</gene>
<comment type="caution">
    <text evidence="1">The sequence shown here is derived from an EMBL/GenBank/DDBJ whole genome shotgun (WGS) entry which is preliminary data.</text>
</comment>
<organism evidence="1 2">
    <name type="scientific">Melastoma candidum</name>
    <dbReference type="NCBI Taxonomy" id="119954"/>
    <lineage>
        <taxon>Eukaryota</taxon>
        <taxon>Viridiplantae</taxon>
        <taxon>Streptophyta</taxon>
        <taxon>Embryophyta</taxon>
        <taxon>Tracheophyta</taxon>
        <taxon>Spermatophyta</taxon>
        <taxon>Magnoliopsida</taxon>
        <taxon>eudicotyledons</taxon>
        <taxon>Gunneridae</taxon>
        <taxon>Pentapetalae</taxon>
        <taxon>rosids</taxon>
        <taxon>malvids</taxon>
        <taxon>Myrtales</taxon>
        <taxon>Melastomataceae</taxon>
        <taxon>Melastomatoideae</taxon>
        <taxon>Melastomateae</taxon>
        <taxon>Melastoma</taxon>
    </lineage>
</organism>
<dbReference type="Proteomes" id="UP001057402">
    <property type="component" value="Chromosome 2"/>
</dbReference>
<protein>
    <submittedName>
        <fullName evidence="1">Uncharacterized protein</fullName>
    </submittedName>
</protein>
<proteinExistence type="predicted"/>
<accession>A0ACB9S8X3</accession>
<sequence>MECLVLQPPPFLHKIVNSRFLVYPRSTRLPILRRRWFGTVCSAVGDGADGDAATYGSQNGSVQFGTVDAEITQETIDFFVSDAEGDPDRPSEGYSSIEQALSSLRQGKFVIVVDDENGAVEGNLIMAAALVRPADTAFLMKHGSGIVSVGMTEEDLDRLKLPLMSPEGEDQDSSAPTFTVTVDVKSGISTGVSAFDRAKTVLALSSPVSKPEDFRRPGHVFPLMYRKGGVLRRAGHTEASVDLVTLAGLLPISVLSAVVDADDGSMAALPSLRKLALEHGIPIVTITDLIRYRRKREKLVERRAVSRLPTKWGLFQAYCYRSKLDGTEHIAIVKGEIGNGQDILVRVHSECLTGDIFGSARCDCGNQLDLAMQLIEKAGRGVVVYLRGHEGRGIGLGHKLRAYNLQDLGHDTVQANLELGLAVDAREYGIGAQILRDIGVRTMRLMTNNPAKFTGLKGYGLAVIGRVPVMTAITEENKKYLETKRTKMGHVYGSDLQGPLAGFTDKISEDNRAS</sequence>
<keyword evidence="2" id="KW-1185">Reference proteome</keyword>
<name>A0ACB9S8X3_9MYRT</name>
<evidence type="ECO:0000313" key="2">
    <source>
        <dbReference type="Proteomes" id="UP001057402"/>
    </source>
</evidence>
<dbReference type="EMBL" id="CM042881">
    <property type="protein sequence ID" value="KAI4386013.1"/>
    <property type="molecule type" value="Genomic_DNA"/>
</dbReference>